<organism evidence="18 20">
    <name type="scientific">Rubrobacter radiotolerans</name>
    <name type="common">Arthrobacter radiotolerans</name>
    <dbReference type="NCBI Taxonomy" id="42256"/>
    <lineage>
        <taxon>Bacteria</taxon>
        <taxon>Bacillati</taxon>
        <taxon>Actinomycetota</taxon>
        <taxon>Rubrobacteria</taxon>
        <taxon>Rubrobacterales</taxon>
        <taxon>Rubrobacteraceae</taxon>
        <taxon>Rubrobacter</taxon>
    </lineage>
</organism>
<evidence type="ECO:0000256" key="11">
    <source>
        <dbReference type="ARBA" id="ARBA00023239"/>
    </source>
</evidence>
<reference evidence="18 20" key="1">
    <citation type="submission" date="2014-03" db="EMBL/GenBank/DDBJ databases">
        <title>Complete genome sequence of the Radio-Resistant Rubrobacter radiotolerans RSPS-4.</title>
        <authorList>
            <person name="Egas C.C."/>
            <person name="Barroso C.C."/>
            <person name="Froufe H.J.C."/>
            <person name="Pacheco J.J."/>
            <person name="Albuquerque L.L."/>
            <person name="da Costa M.M.S."/>
        </authorList>
    </citation>
    <scope>NUCLEOTIDE SEQUENCE [LARGE SCALE GENOMIC DNA]</scope>
    <source>
        <strain evidence="18 20">RSPS-4</strain>
    </source>
</reference>
<keyword evidence="9" id="KW-0238">DNA-binding</keyword>
<dbReference type="RefSeq" id="WP_038682958.1">
    <property type="nucleotide sequence ID" value="NZ_CP007514.1"/>
</dbReference>
<reference evidence="19" key="2">
    <citation type="submission" date="2023-11" db="EMBL/GenBank/DDBJ databases">
        <title>MicrobeMod: A computational toolkit for identifying prokaryotic methylation and restriction-modification with nanopore sequencing.</title>
        <authorList>
            <person name="Crits-Christoph A."/>
            <person name="Kang S.C."/>
            <person name="Lee H."/>
            <person name="Ostrov N."/>
        </authorList>
    </citation>
    <scope>NUCLEOTIDE SEQUENCE</scope>
    <source>
        <strain evidence="19">ATCC 51242</strain>
    </source>
</reference>
<dbReference type="Pfam" id="PF01149">
    <property type="entry name" value="Fapy_DNA_glyco"/>
    <property type="match status" value="1"/>
</dbReference>
<dbReference type="GO" id="GO:0003690">
    <property type="term" value="F:double-stranded DNA binding"/>
    <property type="evidence" value="ECO:0007669"/>
    <property type="project" value="UniProtKB-ARBA"/>
</dbReference>
<dbReference type="EC" id="4.2.99.18" evidence="3"/>
<dbReference type="EMBL" id="CP007514">
    <property type="protein sequence ID" value="AHY47678.1"/>
    <property type="molecule type" value="Genomic_DNA"/>
</dbReference>
<keyword evidence="8" id="KW-0862">Zinc</keyword>
<dbReference type="FunFam" id="1.10.8.50:FF:000003">
    <property type="entry name" value="Formamidopyrimidine-DNA glycosylase"/>
    <property type="match status" value="1"/>
</dbReference>
<evidence type="ECO:0000259" key="17">
    <source>
        <dbReference type="PROSITE" id="PS51068"/>
    </source>
</evidence>
<dbReference type="EMBL" id="JAWXXX010000001">
    <property type="protein sequence ID" value="MDX5895081.1"/>
    <property type="molecule type" value="Genomic_DNA"/>
</dbReference>
<dbReference type="InterPro" id="IPR000214">
    <property type="entry name" value="Znf_DNA_glyclase/AP_lyase"/>
</dbReference>
<keyword evidence="5" id="KW-0227">DNA damage</keyword>
<dbReference type="HOGENOM" id="CLU_038423_2_1_11"/>
<evidence type="ECO:0000256" key="4">
    <source>
        <dbReference type="ARBA" id="ARBA00022723"/>
    </source>
</evidence>
<keyword evidence="12" id="KW-0511">Multifunctional enzyme</keyword>
<evidence type="ECO:0000313" key="20">
    <source>
        <dbReference type="Proteomes" id="UP000025229"/>
    </source>
</evidence>
<evidence type="ECO:0000256" key="5">
    <source>
        <dbReference type="ARBA" id="ARBA00022763"/>
    </source>
</evidence>
<dbReference type="CDD" id="cd08970">
    <property type="entry name" value="AcNei1_N"/>
    <property type="match status" value="1"/>
</dbReference>
<evidence type="ECO:0000256" key="10">
    <source>
        <dbReference type="ARBA" id="ARBA00023204"/>
    </source>
</evidence>
<protein>
    <recommendedName>
        <fullName evidence="3">DNA-(apurinic or apyrimidinic site) lyase</fullName>
        <ecNumber evidence="3">4.2.99.18</ecNumber>
    </recommendedName>
</protein>
<evidence type="ECO:0000256" key="2">
    <source>
        <dbReference type="ARBA" id="ARBA00009409"/>
    </source>
</evidence>
<dbReference type="GO" id="GO:0006284">
    <property type="term" value="P:base-excision repair"/>
    <property type="evidence" value="ECO:0007669"/>
    <property type="project" value="InterPro"/>
</dbReference>
<keyword evidence="13" id="KW-0326">Glycosidase</keyword>
<comment type="similarity">
    <text evidence="2">Belongs to the FPG family.</text>
</comment>
<proteinExistence type="inferred from homology"/>
<dbReference type="GO" id="GO:0006979">
    <property type="term" value="P:response to oxidative stress"/>
    <property type="evidence" value="ECO:0007669"/>
    <property type="project" value="UniProtKB-ARBA"/>
</dbReference>
<dbReference type="Proteomes" id="UP001281130">
    <property type="component" value="Unassembled WGS sequence"/>
</dbReference>
<dbReference type="KEGG" id="rrd:RradSPS_2395"/>
<keyword evidence="11" id="KW-0456">Lyase</keyword>
<evidence type="ECO:0000256" key="7">
    <source>
        <dbReference type="ARBA" id="ARBA00022801"/>
    </source>
</evidence>
<dbReference type="PANTHER" id="PTHR42697">
    <property type="entry name" value="ENDONUCLEASE 8"/>
    <property type="match status" value="1"/>
</dbReference>
<dbReference type="eggNOG" id="COG0266">
    <property type="taxonomic scope" value="Bacteria"/>
</dbReference>
<dbReference type="GO" id="GO:0008270">
    <property type="term" value="F:zinc ion binding"/>
    <property type="evidence" value="ECO:0007669"/>
    <property type="project" value="UniProtKB-KW"/>
</dbReference>
<dbReference type="OrthoDB" id="9800855at2"/>
<dbReference type="GO" id="GO:0000703">
    <property type="term" value="F:oxidized pyrimidine nucleobase lesion DNA N-glycosylase activity"/>
    <property type="evidence" value="ECO:0007669"/>
    <property type="project" value="TreeGrafter"/>
</dbReference>
<name>A0A023X5S2_RUBRA</name>
<evidence type="ECO:0000313" key="19">
    <source>
        <dbReference type="EMBL" id="MDX5895081.1"/>
    </source>
</evidence>
<dbReference type="GO" id="GO:0140078">
    <property type="term" value="F:class I DNA-(apurinic or apyrimidinic site) endonuclease activity"/>
    <property type="evidence" value="ECO:0007669"/>
    <property type="project" value="UniProtKB-EC"/>
</dbReference>
<keyword evidence="20" id="KW-1185">Reference proteome</keyword>
<dbReference type="GO" id="GO:0003684">
    <property type="term" value="F:damaged DNA binding"/>
    <property type="evidence" value="ECO:0007669"/>
    <property type="project" value="InterPro"/>
</dbReference>
<evidence type="ECO:0000313" key="18">
    <source>
        <dbReference type="EMBL" id="AHY47678.1"/>
    </source>
</evidence>
<dbReference type="PATRIC" id="fig|42256.3.peg.2439"/>
<feature type="domain" description="FPG-type" evidence="16">
    <location>
        <begin position="230"/>
        <end position="264"/>
    </location>
</feature>
<keyword evidence="10" id="KW-0234">DNA repair</keyword>
<dbReference type="STRING" id="42256.RradSPS_2395"/>
<keyword evidence="7" id="KW-0378">Hydrolase</keyword>
<dbReference type="Pfam" id="PF06831">
    <property type="entry name" value="H2TH"/>
    <property type="match status" value="1"/>
</dbReference>
<feature type="domain" description="Formamidopyrimidine-DNA glycosylase catalytic" evidence="17">
    <location>
        <begin position="2"/>
        <end position="94"/>
    </location>
</feature>
<dbReference type="SMART" id="SM01232">
    <property type="entry name" value="H2TH"/>
    <property type="match status" value="1"/>
</dbReference>
<dbReference type="PROSITE" id="PS51068">
    <property type="entry name" value="FPG_CAT"/>
    <property type="match status" value="1"/>
</dbReference>
<dbReference type="InterPro" id="IPR015886">
    <property type="entry name" value="H2TH_FPG"/>
</dbReference>
<dbReference type="SUPFAM" id="SSF46946">
    <property type="entry name" value="S13-like H2TH domain"/>
    <property type="match status" value="1"/>
</dbReference>
<comment type="catalytic activity">
    <reaction evidence="14">
        <text>2'-deoxyribonucleotide-(2'-deoxyribose 5'-phosphate)-2'-deoxyribonucleotide-DNA = a 3'-end 2'-deoxyribonucleotide-(2,3-dehydro-2,3-deoxyribose 5'-phosphate)-DNA + a 5'-end 5'-phospho-2'-deoxyribonucleoside-DNA + H(+)</text>
        <dbReference type="Rhea" id="RHEA:66592"/>
        <dbReference type="Rhea" id="RHEA-COMP:13180"/>
        <dbReference type="Rhea" id="RHEA-COMP:16897"/>
        <dbReference type="Rhea" id="RHEA-COMP:17067"/>
        <dbReference type="ChEBI" id="CHEBI:15378"/>
        <dbReference type="ChEBI" id="CHEBI:136412"/>
        <dbReference type="ChEBI" id="CHEBI:157695"/>
        <dbReference type="ChEBI" id="CHEBI:167181"/>
        <dbReference type="EC" id="4.2.99.18"/>
    </reaction>
</comment>
<evidence type="ECO:0000256" key="9">
    <source>
        <dbReference type="ARBA" id="ARBA00023125"/>
    </source>
</evidence>
<evidence type="ECO:0000256" key="12">
    <source>
        <dbReference type="ARBA" id="ARBA00023268"/>
    </source>
</evidence>
<dbReference type="PROSITE" id="PS51066">
    <property type="entry name" value="ZF_FPG_2"/>
    <property type="match status" value="1"/>
</dbReference>
<gene>
    <name evidence="18" type="ORF">RradSPS_2395</name>
    <name evidence="19" type="ORF">SIL72_13725</name>
</gene>
<dbReference type="Pfam" id="PF06827">
    <property type="entry name" value="zf-FPG_IleRS"/>
    <property type="match status" value="1"/>
</dbReference>
<keyword evidence="4" id="KW-0479">Metal-binding</keyword>
<dbReference type="Gene3D" id="3.20.190.10">
    <property type="entry name" value="MutM-like, N-terminal"/>
    <property type="match status" value="1"/>
</dbReference>
<evidence type="ECO:0000256" key="1">
    <source>
        <dbReference type="ARBA" id="ARBA00001947"/>
    </source>
</evidence>
<accession>A0A023X5S2</accession>
<dbReference type="Gene3D" id="1.10.8.50">
    <property type="match status" value="1"/>
</dbReference>
<dbReference type="AlphaFoldDB" id="A0A023X5S2"/>
<dbReference type="InterPro" id="IPR035937">
    <property type="entry name" value="FPG_N"/>
</dbReference>
<dbReference type="SUPFAM" id="SSF57716">
    <property type="entry name" value="Glucocorticoid receptor-like (DNA-binding domain)"/>
    <property type="match status" value="1"/>
</dbReference>
<evidence type="ECO:0000256" key="3">
    <source>
        <dbReference type="ARBA" id="ARBA00012720"/>
    </source>
</evidence>
<evidence type="ECO:0000256" key="13">
    <source>
        <dbReference type="ARBA" id="ARBA00023295"/>
    </source>
</evidence>
<dbReference type="GO" id="GO:0008534">
    <property type="term" value="F:oxidized purine nucleobase lesion DNA N-glycosylase activity"/>
    <property type="evidence" value="ECO:0007669"/>
    <property type="project" value="UniProtKB-ARBA"/>
</dbReference>
<dbReference type="InterPro" id="IPR010663">
    <property type="entry name" value="Znf_FPG/IleRS"/>
</dbReference>
<evidence type="ECO:0000259" key="16">
    <source>
        <dbReference type="PROSITE" id="PS51066"/>
    </source>
</evidence>
<dbReference type="InterPro" id="IPR012319">
    <property type="entry name" value="FPG_cat"/>
</dbReference>
<dbReference type="SUPFAM" id="SSF81624">
    <property type="entry name" value="N-terminal domain of MutM-like DNA repair proteins"/>
    <property type="match status" value="1"/>
</dbReference>
<evidence type="ECO:0000256" key="14">
    <source>
        <dbReference type="ARBA" id="ARBA00044632"/>
    </source>
</evidence>
<dbReference type="InterPro" id="IPR010979">
    <property type="entry name" value="Ribosomal_uS13-like_H2TH"/>
</dbReference>
<dbReference type="PANTHER" id="PTHR42697:SF3">
    <property type="entry name" value="ENDONUCLEASE 8 1"/>
    <property type="match status" value="1"/>
</dbReference>
<evidence type="ECO:0000256" key="15">
    <source>
        <dbReference type="PROSITE-ProRule" id="PRU00391"/>
    </source>
</evidence>
<evidence type="ECO:0000256" key="6">
    <source>
        <dbReference type="ARBA" id="ARBA00022771"/>
    </source>
</evidence>
<sequence length="265" mass="29440">MPEGHTIHRYARLHRDLLGGRTLGVSSPQGRFSDGARLLDGRTLREVYPYGKHLWYSFGDGLYLHVHLGLYGKFAAGEGPPPEPRGALRLRMVGEGIWLDLRGPTACEVHTPPEREALLARLGPDPLLPNSDDRLAYGRITRSRAAVGKLLMDQSVVAGIGNIYRAELLFRAGISPERPGNAVTEDEWNPLWADTKRLMLAGVRAGRIVTTRPEHRERKTGRASRHDAFYVYGREGLPCRLCGTAILKAEMAARKVFWCPTCQPG</sequence>
<keyword evidence="6 15" id="KW-0863">Zinc-finger</keyword>
<comment type="cofactor">
    <cofactor evidence="1">
        <name>Zn(2+)</name>
        <dbReference type="ChEBI" id="CHEBI:29105"/>
    </cofactor>
</comment>
<dbReference type="SMART" id="SM00898">
    <property type="entry name" value="Fapy_DNA_glyco"/>
    <property type="match status" value="1"/>
</dbReference>
<evidence type="ECO:0000256" key="8">
    <source>
        <dbReference type="ARBA" id="ARBA00022833"/>
    </source>
</evidence>
<dbReference type="Proteomes" id="UP000025229">
    <property type="component" value="Chromosome"/>
</dbReference>